<dbReference type="PROSITE" id="PS51257">
    <property type="entry name" value="PROKAR_LIPOPROTEIN"/>
    <property type="match status" value="1"/>
</dbReference>
<sequence>MRETKLEPNAISYGTGISACEASGQWANALDLLESMLGARVDPAAENSPDECWYVHNFEAGGPKDVLKHIVLVALLQQMAAVADPFTFIDMHAASGVYHLFSEEELFRCRFFEDGVLRLSHAHAADSFGEGVVADYLASVWRCNQALGASPDDLCLYPGSPALAWQWLRPQDSALLFEAAAAPYEALRRSFALLDPGAGRRLTLLHDDSYLRCILGPWPGSSGRQLVLMDPPYDSRQSHDTWNVFVLRRLLQTSPSSCVALWYPLPDRETGASLHSKVRSVVAGRVLVAEMWFESSGPRGSGLQGSGVLVINPPSSVHAQLLAALPGVGPDFLARLNDAESAPKPPPQLQGFCEYCLYYSCEAASGTNSR</sequence>
<dbReference type="Pfam" id="PF04378">
    <property type="entry name" value="RsmJ"/>
    <property type="match status" value="1"/>
</dbReference>
<dbReference type="PANTHER" id="PTHR37426">
    <property type="entry name" value="RIBOSOMAL RNA LARGE SUBUNIT METHYLTRANSFERASE J"/>
    <property type="match status" value="1"/>
</dbReference>
<dbReference type="InterPro" id="IPR002885">
    <property type="entry name" value="PPR_rpt"/>
</dbReference>
<reference evidence="2" key="1">
    <citation type="submission" date="2023-10" db="EMBL/GenBank/DDBJ databases">
        <authorList>
            <person name="Chen Y."/>
            <person name="Shah S."/>
            <person name="Dougan E. K."/>
            <person name="Thang M."/>
            <person name="Chan C."/>
        </authorList>
    </citation>
    <scope>NUCLEOTIDE SEQUENCE [LARGE SCALE GENOMIC DNA]</scope>
</reference>
<protein>
    <submittedName>
        <fullName evidence="2">Uncharacterized protein</fullName>
    </submittedName>
</protein>
<comment type="caution">
    <text evidence="2">The sequence shown here is derived from an EMBL/GenBank/DDBJ whole genome shotgun (WGS) entry which is preliminary data.</text>
</comment>
<keyword evidence="3" id="KW-1185">Reference proteome</keyword>
<gene>
    <name evidence="2" type="ORF">PCOR1329_LOCUS28583</name>
</gene>
<organism evidence="2 3">
    <name type="scientific">Prorocentrum cordatum</name>
    <dbReference type="NCBI Taxonomy" id="2364126"/>
    <lineage>
        <taxon>Eukaryota</taxon>
        <taxon>Sar</taxon>
        <taxon>Alveolata</taxon>
        <taxon>Dinophyceae</taxon>
        <taxon>Prorocentrales</taxon>
        <taxon>Prorocentraceae</taxon>
        <taxon>Prorocentrum</taxon>
    </lineage>
</organism>
<dbReference type="EMBL" id="CAUYUJ010010580">
    <property type="protein sequence ID" value="CAK0829742.1"/>
    <property type="molecule type" value="Genomic_DNA"/>
</dbReference>
<name>A0ABN9SCV9_9DINO</name>
<dbReference type="Gene3D" id="3.40.50.150">
    <property type="entry name" value="Vaccinia Virus protein VP39"/>
    <property type="match status" value="1"/>
</dbReference>
<dbReference type="InterPro" id="IPR007473">
    <property type="entry name" value="RlmJ"/>
</dbReference>
<dbReference type="InterPro" id="IPR029063">
    <property type="entry name" value="SAM-dependent_MTases_sf"/>
</dbReference>
<evidence type="ECO:0000313" key="3">
    <source>
        <dbReference type="Proteomes" id="UP001189429"/>
    </source>
</evidence>
<proteinExistence type="predicted"/>
<dbReference type="SUPFAM" id="SSF53335">
    <property type="entry name" value="S-adenosyl-L-methionine-dependent methyltransferases"/>
    <property type="match status" value="1"/>
</dbReference>
<accession>A0ABN9SCV9</accession>
<dbReference type="PROSITE" id="PS51375">
    <property type="entry name" value="PPR"/>
    <property type="match status" value="1"/>
</dbReference>
<evidence type="ECO:0000313" key="2">
    <source>
        <dbReference type="EMBL" id="CAK0829742.1"/>
    </source>
</evidence>
<dbReference type="PANTHER" id="PTHR37426:SF1">
    <property type="entry name" value="RIBOSOMAL RNA LARGE SUBUNIT METHYLTRANSFERASE J"/>
    <property type="match status" value="1"/>
</dbReference>
<dbReference type="Proteomes" id="UP001189429">
    <property type="component" value="Unassembled WGS sequence"/>
</dbReference>
<feature type="repeat" description="PPR" evidence="1">
    <location>
        <begin position="9"/>
        <end position="43"/>
    </location>
</feature>
<evidence type="ECO:0000256" key="1">
    <source>
        <dbReference type="PROSITE-ProRule" id="PRU00708"/>
    </source>
</evidence>